<feature type="transmembrane region" description="Helical" evidence="1">
    <location>
        <begin position="339"/>
        <end position="363"/>
    </location>
</feature>
<feature type="transmembrane region" description="Helical" evidence="1">
    <location>
        <begin position="172"/>
        <end position="194"/>
    </location>
</feature>
<feature type="transmembrane region" description="Helical" evidence="1">
    <location>
        <begin position="20"/>
        <end position="37"/>
    </location>
</feature>
<feature type="transmembrane region" description="Helical" evidence="1">
    <location>
        <begin position="436"/>
        <end position="457"/>
    </location>
</feature>
<dbReference type="KEGG" id="tna:CTN_1784"/>
<feature type="transmembrane region" description="Helical" evidence="1">
    <location>
        <begin position="275"/>
        <end position="293"/>
    </location>
</feature>
<dbReference type="AlphaFoldDB" id="B9KAH7"/>
<feature type="transmembrane region" description="Helical" evidence="1">
    <location>
        <begin position="214"/>
        <end position="234"/>
    </location>
</feature>
<reference evidence="2 3" key="1">
    <citation type="journal article" date="2009" name="Biosci. Biotechnol. Biochem.">
        <title>WeGAS: a web-based microbial genome annotation system.</title>
        <authorList>
            <person name="Lee D."/>
            <person name="Seo H."/>
            <person name="Park C."/>
            <person name="Park K."/>
        </authorList>
    </citation>
    <scope>NUCLEOTIDE SEQUENCE [LARGE SCALE GENOMIC DNA]</scope>
    <source>
        <strain evidence="3">ATCC 49049 / DSM 4359 / NBRC 107923 / NS-E</strain>
    </source>
</reference>
<dbReference type="InterPro" id="IPR018646">
    <property type="entry name" value="12TM_1"/>
</dbReference>
<keyword evidence="3" id="KW-1185">Reference proteome</keyword>
<dbReference type="STRING" id="309803.CTN_1784"/>
<dbReference type="HOGENOM" id="CLU_582580_0_0_0"/>
<accession>B9KAH7</accession>
<evidence type="ECO:0008006" key="4">
    <source>
        <dbReference type="Google" id="ProtNLM"/>
    </source>
</evidence>
<name>B9KAH7_THENN</name>
<sequence length="469" mass="52810">MRELFVLMKYANPQGKKGLYAVLFTALMMGVLFYSLMGKTFEELLNRFGEEVFVASLTFSTTLFSMMFLLGISFYLSHSLVLEEEIEFLLTLPIRRSTVVIYQMLMSLFYQAFVLITMFLNLLMLSFLTRDPVPVLSGILHLFFLVFLGSALSIALGRILNRSMARRLSSVVQLLAVFGFLAIVNVPDFATVAGRFIVSKWNILAYPVLSHVRSIFLIHEALLVVLSFLAFYLVSQKAAFEPVAYGKREEQGKKRFPGRGFFKKDFITLFREERMVYFLFYPVGFGVLMTIVGSADFGLIFAVGISALYNATMTAMLWRKELEVWPLPRIFPVRLKDVVLSKVLVPSFLNTAVVSGYVIFLVFYQRQFLYLSFIPVCLSLYFFVSVVGLFLSKWEEAGQLANPAKVFSTPVVLLVQLLALGVVAALGYVLSLGAHLLFALALISVVVGSIGGFAAIFKRFVARVEKFET</sequence>
<protein>
    <recommendedName>
        <fullName evidence="4">ABC transporter, permease protein</fullName>
    </recommendedName>
</protein>
<evidence type="ECO:0000313" key="2">
    <source>
        <dbReference type="EMBL" id="ACM23960.1"/>
    </source>
</evidence>
<feature type="transmembrane region" description="Helical" evidence="1">
    <location>
        <begin position="99"/>
        <end position="127"/>
    </location>
</feature>
<feature type="transmembrane region" description="Helical" evidence="1">
    <location>
        <begin position="411"/>
        <end position="430"/>
    </location>
</feature>
<dbReference type="EMBL" id="CP000916">
    <property type="protein sequence ID" value="ACM23960.1"/>
    <property type="molecule type" value="Genomic_DNA"/>
</dbReference>
<dbReference type="RefSeq" id="WP_015920198.1">
    <property type="nucleotide sequence ID" value="NC_011978.1"/>
</dbReference>
<evidence type="ECO:0000313" key="3">
    <source>
        <dbReference type="Proteomes" id="UP000000445"/>
    </source>
</evidence>
<evidence type="ECO:0000256" key="1">
    <source>
        <dbReference type="SAM" id="Phobius"/>
    </source>
</evidence>
<dbReference type="Pfam" id="PF09847">
    <property type="entry name" value="12TM_1"/>
    <property type="match status" value="1"/>
</dbReference>
<feature type="transmembrane region" description="Helical" evidence="1">
    <location>
        <begin position="57"/>
        <end position="78"/>
    </location>
</feature>
<keyword evidence="1" id="KW-0812">Transmembrane</keyword>
<gene>
    <name evidence="2" type="ordered locus">CTN_1784</name>
</gene>
<keyword evidence="1" id="KW-1133">Transmembrane helix</keyword>
<feature type="transmembrane region" description="Helical" evidence="1">
    <location>
        <begin position="139"/>
        <end position="160"/>
    </location>
</feature>
<feature type="transmembrane region" description="Helical" evidence="1">
    <location>
        <begin position="369"/>
        <end position="391"/>
    </location>
</feature>
<organism evidence="2 3">
    <name type="scientific">Thermotoga neapolitana (strain ATCC 49049 / DSM 4359 / NBRC 107923 / NS-E)</name>
    <dbReference type="NCBI Taxonomy" id="309803"/>
    <lineage>
        <taxon>Bacteria</taxon>
        <taxon>Thermotogati</taxon>
        <taxon>Thermotogota</taxon>
        <taxon>Thermotogae</taxon>
        <taxon>Thermotogales</taxon>
        <taxon>Thermotogaceae</taxon>
        <taxon>Thermotoga</taxon>
    </lineage>
</organism>
<proteinExistence type="predicted"/>
<dbReference type="Proteomes" id="UP000000445">
    <property type="component" value="Chromosome"/>
</dbReference>
<keyword evidence="1" id="KW-0472">Membrane</keyword>